<feature type="domain" description="Crassvirus muzzle protein N-terminal region" evidence="2">
    <location>
        <begin position="6"/>
        <end position="1229"/>
    </location>
</feature>
<dbReference type="Pfam" id="PF25729">
    <property type="entry name" value="crAss_MUZ_C"/>
    <property type="match status" value="1"/>
</dbReference>
<dbReference type="Proteomes" id="UP000828083">
    <property type="component" value="Segment"/>
</dbReference>
<organism evidence="3 4">
    <name type="scientific">uncultured phage cr23_1</name>
    <dbReference type="NCBI Taxonomy" id="2986419"/>
    <lineage>
        <taxon>Viruses</taxon>
        <taxon>Duplodnaviria</taxon>
        <taxon>Heunggongvirae</taxon>
        <taxon>Uroviricota</taxon>
        <taxon>Caudoviricetes</taxon>
        <taxon>Crassvirales</taxon>
        <taxon>Suoliviridae</taxon>
        <taxon>Uncouvirinae</taxon>
        <taxon>Aurodevirus</taxon>
        <taxon>Aurodevirus hiberniae</taxon>
    </lineage>
</organism>
<dbReference type="InterPro" id="IPR057888">
    <property type="entry name" value="crAss_MUZ_C"/>
</dbReference>
<protein>
    <submittedName>
        <fullName evidence="3">Phage stabilization protein</fullName>
    </submittedName>
</protein>
<feature type="domain" description="Crassvirus muzzle protein C-terminal" evidence="1">
    <location>
        <begin position="1245"/>
        <end position="1322"/>
    </location>
</feature>
<keyword evidence="4" id="KW-1185">Reference proteome</keyword>
<evidence type="ECO:0000259" key="1">
    <source>
        <dbReference type="Pfam" id="PF25729"/>
    </source>
</evidence>
<evidence type="ECO:0000313" key="4">
    <source>
        <dbReference type="Proteomes" id="UP000828083"/>
    </source>
</evidence>
<dbReference type="EMBL" id="MZ130500">
    <property type="protein sequence ID" value="QWM91416.2"/>
    <property type="molecule type" value="Genomic_DNA"/>
</dbReference>
<accession>A0AAE7RXN8</accession>
<evidence type="ECO:0000259" key="2">
    <source>
        <dbReference type="Pfam" id="PF25731"/>
    </source>
</evidence>
<proteinExistence type="predicted"/>
<name>A0AAE7RXN8_9CAUD</name>
<dbReference type="InterPro" id="IPR057889">
    <property type="entry name" value="crAss_MUZ_N"/>
</dbReference>
<reference evidence="3 4" key="1">
    <citation type="submission" date="2021-04" db="EMBL/GenBank/DDBJ databases">
        <authorList>
            <person name="Shkoporov A.N."/>
            <person name="Stockdale S.R."/>
            <person name="Guerin E."/>
            <person name="Ross R.P."/>
            <person name="Hill C."/>
        </authorList>
    </citation>
    <scope>NUCLEOTIDE SEQUENCE [LARGE SCALE GENOMIC DNA]</scope>
    <source>
        <strain evidence="4">cr23_1</strain>
    </source>
</reference>
<dbReference type="Pfam" id="PF25731">
    <property type="entry name" value="crAss_MUZ"/>
    <property type="match status" value="1"/>
</dbReference>
<evidence type="ECO:0000313" key="3">
    <source>
        <dbReference type="EMBL" id="QWM91416.2"/>
    </source>
</evidence>
<sequence>MISNTAQINTFYGGMNMDSDAAILPNNQYRYGQDVRIITDDSSTSGVLQSVEGAKKYNYGIKGTEEIIGTATINDIAVIVTKLVDGYNKIYRIENFDSPNLISTIVLQGKLKLCEEANSNQLSIVLNYETQSNIKAYFTDGNSSIKVINIMSDKYIKYPNEDNPLLDSEGNILNPDSIDIIPNAVLPPFEVTEIVSGNFQAGMVQYCYRLYNKHSQQTSLSSLSNLVHLDVSEINASLVNHEGSQKGSYTGKGCTIRAKLSTKDFNRCNIVRIFYEDNNSIPTYSVIDDIEIDTNLDYISYTDTGSSALSTMTQEEFNAFTSYSFICNSITSLQNRLFVSNVTETSWVPMIYDNDNLVEYDARVYRANSNNYVRLETANPDDYEYFSITDYDAMRKIPKHHDCINPYNAARSSFAQSTEYVYGEGNKLGGNGLNISYSFINTELNETYSPLTGTGLANNVGLENSGFTTDSMPIYELNGSKIYDRPIASAYRQRNYADPIIASLFKSYQRDEVYRFGIVFYNSKFIASPVLWIGDIRMPNLVTAPLLTQSGSYWYSKPIGIKFTVKNFPIDAVSYEIVRCDRTEKDRTIVSQGVITPIHNYKIVETSDNGEIGRGESNKDTNEYRPMPFLHTKRRGLVIERSGAGIVGRKIDEEDITDNYWRFISPEVCFNGEKTEALFKDNIYLRQEAVLISDFSKQDTDQQGTNVQNWVAMNNSAQRLPEGTSHVTNRKSTKVYNSGNNASASASQVFAIHNDDWYCAYIQKFYFRVNSKFIGKEQSIIDAKLPAIIPYNAVLNGGVKPYKANIGNITYSNWTASNFYEGGSNIDVITYGPAGPCLILQVSDDDINSIQPISFYRDEHVNDDCPLIVVNAKKPTIPYNGNTYSARTNSTYIPVGSYGDTNNPVVYTFGGDTYIGILDYPSQMIFQRNEASGRDSWSERKRYFGAYIPLESTINLKLSMGQMTNRTYNGASNNVDAYLQIEPVQLGTYHSQSKPYYLYNDAYSAQPDGKIFSTRGLYDEANVKSANRVYVSQAKTTNENIDNWSIFKPADFIDVDYQYGEITNIKGIFNRLYFWQNNAFGILSVNERSLIQDNNVGQLVLGTGGVLDRYDYLSTLNGTNVVNDRSIVNSSNNIYWYDSNKNEICKSTGSGISIISKDCNVQSYMNNMYNQKTKGANSLYDKKYDEVWFRLYNKSLIYNEKLNAFTSLYTFDPDFTLPLTDKIVTTKNNEFYIINSLDIEGFGDTSKDIRLKIVVNKDPQYTKVFDNIQLQGDFIDPNNKILTNDILDSIKLTTKHQVANKDGQDLVFDYREDTYRLPVPRQDSFEEDDNMSFPARMRGKYMICDYKFKSDKDYSFQMPQITTTYRYSRI</sequence>
<gene>
    <name evidence="3" type="primary">gp_78089</name>
</gene>